<protein>
    <submittedName>
        <fullName evidence="2">Uncharacterized protein</fullName>
    </submittedName>
</protein>
<evidence type="ECO:0000313" key="3">
    <source>
        <dbReference type="Proteomes" id="UP001642540"/>
    </source>
</evidence>
<keyword evidence="3" id="KW-1185">Reference proteome</keyword>
<gene>
    <name evidence="2" type="ORF">ODALV1_LOCUS10512</name>
</gene>
<organism evidence="2 3">
    <name type="scientific">Orchesella dallaii</name>
    <dbReference type="NCBI Taxonomy" id="48710"/>
    <lineage>
        <taxon>Eukaryota</taxon>
        <taxon>Metazoa</taxon>
        <taxon>Ecdysozoa</taxon>
        <taxon>Arthropoda</taxon>
        <taxon>Hexapoda</taxon>
        <taxon>Collembola</taxon>
        <taxon>Entomobryomorpha</taxon>
        <taxon>Entomobryoidea</taxon>
        <taxon>Orchesellidae</taxon>
        <taxon>Orchesellinae</taxon>
        <taxon>Orchesella</taxon>
    </lineage>
</organism>
<evidence type="ECO:0000256" key="1">
    <source>
        <dbReference type="SAM" id="Phobius"/>
    </source>
</evidence>
<comment type="caution">
    <text evidence="2">The sequence shown here is derived from an EMBL/GenBank/DDBJ whole genome shotgun (WGS) entry which is preliminary data.</text>
</comment>
<accession>A0ABP1QER9</accession>
<name>A0ABP1QER9_9HEXA</name>
<keyword evidence="1" id="KW-1133">Transmembrane helix</keyword>
<evidence type="ECO:0000313" key="2">
    <source>
        <dbReference type="EMBL" id="CAL8100349.1"/>
    </source>
</evidence>
<dbReference type="EMBL" id="CAXLJM020000032">
    <property type="protein sequence ID" value="CAL8100349.1"/>
    <property type="molecule type" value="Genomic_DNA"/>
</dbReference>
<sequence length="333" mass="38285">MTLNLSKAFNIFNFLACYCILPVSSKEQYVEPLLFGMKATLPYDMANLFNEFPIQGGLALLLGLGIMFILFFGVITSPFGYMFGVPSEKYVMGDFKIPHPEVAAAEKRIMYSIPSNGAPRSFLLDYVNSVKGSPRTIFSDKREDQEEEQCCQTFLYYFDAILGYFEFWEPGFLEKWKPSLNVLRSRLGGKVGKDIVNTVESSLRKEYRPDFIHSIFYLIPEEEDIRSNEACQLRMVCHAHGAIQYLPVSMLKIYHKFSKKLTKIPKEYVEAMRLGMMNETLCAEAYSVHSATPCLDNAFTLTLKSYMSLLPYKDQIGGMPRRKHKMYKNFNKK</sequence>
<keyword evidence="1" id="KW-0472">Membrane</keyword>
<proteinExistence type="predicted"/>
<dbReference type="Proteomes" id="UP001642540">
    <property type="component" value="Unassembled WGS sequence"/>
</dbReference>
<reference evidence="2 3" key="1">
    <citation type="submission" date="2024-08" db="EMBL/GenBank/DDBJ databases">
        <authorList>
            <person name="Cucini C."/>
            <person name="Frati F."/>
        </authorList>
    </citation>
    <scope>NUCLEOTIDE SEQUENCE [LARGE SCALE GENOMIC DNA]</scope>
</reference>
<keyword evidence="1" id="KW-0812">Transmembrane</keyword>
<feature type="transmembrane region" description="Helical" evidence="1">
    <location>
        <begin position="58"/>
        <end position="83"/>
    </location>
</feature>